<reference evidence="3 4" key="1">
    <citation type="submission" date="2016-10" db="EMBL/GenBank/DDBJ databases">
        <authorList>
            <person name="de Groot N.N."/>
        </authorList>
    </citation>
    <scope>NUCLEOTIDE SEQUENCE [LARGE SCALE GENOMIC DNA]</scope>
    <source>
        <strain evidence="3 4">DSM 22024</strain>
    </source>
</reference>
<dbReference type="Pfam" id="PF13229">
    <property type="entry name" value="Beta_helix"/>
    <property type="match status" value="1"/>
</dbReference>
<dbReference type="Proteomes" id="UP000198983">
    <property type="component" value="Chromosome I"/>
</dbReference>
<feature type="chain" id="PRO_5009258999" evidence="1">
    <location>
        <begin position="31"/>
        <end position="377"/>
    </location>
</feature>
<dbReference type="SUPFAM" id="SSF51126">
    <property type="entry name" value="Pectin lyase-like"/>
    <property type="match status" value="1"/>
</dbReference>
<sequence length="377" mass="39758">MPWVKRVLLFAFAVALGWTLSATHPQTAGAARIEASCANSTSDAANINAAIAGSRVGDQIIITGQCLINQTIKLLGDRSYRGESRTGTVLRQQDGANIRAILASDSFLDNDPKTGTPVSVRQLTLDGNRTHNSAPTSGIILRSWQTVVSDVQITSMGGHGIWFTNESANGTRLTNTSVNGQITGNFITDSGGHGVYVDDPGNSLTDWNLSGNWIANSGLDGIHLDNAAGWVVHNNHIYGVPENAIYANRLWGTSISDNYVEDFGRSARAGTWYGIQATVQGGVASTIADNKVFNINGESNPASTYRYIGVSKVNYGTGVLSVTGNAVRGGGSPNGTGFYYARGSGDSLLVSSTGNIVTDVGTGRRSDDDHVQITRGM</sequence>
<protein>
    <submittedName>
        <fullName evidence="3">Right handed beta helix region</fullName>
    </submittedName>
</protein>
<dbReference type="InterPro" id="IPR011050">
    <property type="entry name" value="Pectin_lyase_fold/virulence"/>
</dbReference>
<dbReference type="InterPro" id="IPR012334">
    <property type="entry name" value="Pectin_lyas_fold"/>
</dbReference>
<keyword evidence="1" id="KW-0732">Signal</keyword>
<accession>A0A1H1RLQ1</accession>
<dbReference type="STRING" id="117157.SAMN04489717_2444"/>
<evidence type="ECO:0000313" key="3">
    <source>
        <dbReference type="EMBL" id="SDS35889.1"/>
    </source>
</evidence>
<dbReference type="SMART" id="SM00710">
    <property type="entry name" value="PbH1"/>
    <property type="match status" value="5"/>
</dbReference>
<dbReference type="EMBL" id="LT629732">
    <property type="protein sequence ID" value="SDS35889.1"/>
    <property type="molecule type" value="Genomic_DNA"/>
</dbReference>
<organism evidence="3 4">
    <name type="scientific">Actinopolymorpha singaporensis</name>
    <dbReference type="NCBI Taxonomy" id="117157"/>
    <lineage>
        <taxon>Bacteria</taxon>
        <taxon>Bacillati</taxon>
        <taxon>Actinomycetota</taxon>
        <taxon>Actinomycetes</taxon>
        <taxon>Propionibacteriales</taxon>
        <taxon>Actinopolymorphaceae</taxon>
        <taxon>Actinopolymorpha</taxon>
    </lineage>
</organism>
<dbReference type="RefSeq" id="WP_157728481.1">
    <property type="nucleotide sequence ID" value="NZ_LT629732.1"/>
</dbReference>
<proteinExistence type="predicted"/>
<name>A0A1H1RLQ1_9ACTN</name>
<evidence type="ECO:0000313" key="4">
    <source>
        <dbReference type="Proteomes" id="UP000198983"/>
    </source>
</evidence>
<dbReference type="InterPro" id="IPR039448">
    <property type="entry name" value="Beta_helix"/>
</dbReference>
<feature type="domain" description="Right handed beta helix" evidence="2">
    <location>
        <begin position="139"/>
        <end position="296"/>
    </location>
</feature>
<gene>
    <name evidence="3" type="ORF">SAMN04489717_2444</name>
</gene>
<dbReference type="InterPro" id="IPR006626">
    <property type="entry name" value="PbH1"/>
</dbReference>
<evidence type="ECO:0000259" key="2">
    <source>
        <dbReference type="Pfam" id="PF13229"/>
    </source>
</evidence>
<feature type="signal peptide" evidence="1">
    <location>
        <begin position="1"/>
        <end position="30"/>
    </location>
</feature>
<evidence type="ECO:0000256" key="1">
    <source>
        <dbReference type="SAM" id="SignalP"/>
    </source>
</evidence>
<dbReference type="OrthoDB" id="3666425at2"/>
<dbReference type="Gene3D" id="2.160.20.10">
    <property type="entry name" value="Single-stranded right-handed beta-helix, Pectin lyase-like"/>
    <property type="match status" value="1"/>
</dbReference>
<dbReference type="AlphaFoldDB" id="A0A1H1RLQ1"/>
<keyword evidence="4" id="KW-1185">Reference proteome</keyword>